<dbReference type="PANTHER" id="PTHR46179:SF13">
    <property type="entry name" value="C2H2-TYPE DOMAIN-CONTAINING PROTEIN"/>
    <property type="match status" value="1"/>
</dbReference>
<dbReference type="Pfam" id="PF00096">
    <property type="entry name" value="zf-C2H2"/>
    <property type="match status" value="3"/>
</dbReference>
<dbReference type="GO" id="GO:0000981">
    <property type="term" value="F:DNA-binding transcription factor activity, RNA polymerase II-specific"/>
    <property type="evidence" value="ECO:0007669"/>
    <property type="project" value="UniProtKB-ARBA"/>
</dbReference>
<protein>
    <submittedName>
        <fullName evidence="13">Zinc-responsive transcriptional regulator ZAP1</fullName>
    </submittedName>
</protein>
<dbReference type="Gene3D" id="3.30.160.60">
    <property type="entry name" value="Classic Zinc Finger"/>
    <property type="match status" value="7"/>
</dbReference>
<evidence type="ECO:0000259" key="12">
    <source>
        <dbReference type="PROSITE" id="PS50157"/>
    </source>
</evidence>
<proteinExistence type="predicted"/>
<evidence type="ECO:0000256" key="5">
    <source>
        <dbReference type="ARBA" id="ARBA00022833"/>
    </source>
</evidence>
<dbReference type="STRING" id="39966.A0A369JNC6"/>
<dbReference type="InterPro" id="IPR051061">
    <property type="entry name" value="Zinc_finger_trans_reg"/>
</dbReference>
<keyword evidence="9" id="KW-0539">Nucleus</keyword>
<dbReference type="FunFam" id="3.30.160.60:FF:001102">
    <property type="entry name" value="Transcription factor IIIA"/>
    <property type="match status" value="1"/>
</dbReference>
<dbReference type="GO" id="GO:0000978">
    <property type="term" value="F:RNA polymerase II cis-regulatory region sequence-specific DNA binding"/>
    <property type="evidence" value="ECO:0007669"/>
    <property type="project" value="UniProtKB-ARBA"/>
</dbReference>
<keyword evidence="3" id="KW-0677">Repeat</keyword>
<dbReference type="InParanoid" id="A0A369JNC6"/>
<keyword evidence="5" id="KW-0862">Zinc</keyword>
<dbReference type="OrthoDB" id="3437960at2759"/>
<dbReference type="PANTHER" id="PTHR46179">
    <property type="entry name" value="ZINC FINGER PROTEIN"/>
    <property type="match status" value="1"/>
</dbReference>
<gene>
    <name evidence="13" type="primary">ZAP1</name>
    <name evidence="13" type="ORF">Hypma_009093</name>
</gene>
<dbReference type="GO" id="GO:0008270">
    <property type="term" value="F:zinc ion binding"/>
    <property type="evidence" value="ECO:0007669"/>
    <property type="project" value="UniProtKB-KW"/>
</dbReference>
<keyword evidence="7" id="KW-0238">DNA-binding</keyword>
<evidence type="ECO:0000256" key="4">
    <source>
        <dbReference type="ARBA" id="ARBA00022771"/>
    </source>
</evidence>
<keyword evidence="14" id="KW-1185">Reference proteome</keyword>
<dbReference type="GO" id="GO:0005634">
    <property type="term" value="C:nucleus"/>
    <property type="evidence" value="ECO:0007669"/>
    <property type="project" value="UniProtKB-SubCell"/>
</dbReference>
<evidence type="ECO:0000256" key="2">
    <source>
        <dbReference type="ARBA" id="ARBA00022723"/>
    </source>
</evidence>
<feature type="domain" description="C2H2-type" evidence="12">
    <location>
        <begin position="491"/>
        <end position="515"/>
    </location>
</feature>
<evidence type="ECO:0000256" key="6">
    <source>
        <dbReference type="ARBA" id="ARBA00023015"/>
    </source>
</evidence>
<feature type="domain" description="C2H2-type" evidence="12">
    <location>
        <begin position="338"/>
        <end position="368"/>
    </location>
</feature>
<keyword evidence="6" id="KW-0805">Transcription regulation</keyword>
<sequence>MHIQSYHPSWPTRPKSITAVSSTASTTCEDCIDPIYPSAEITSQCTDQCVVIACNDPNHSDLTCGGGGDSHCDFVCDGPTDCIDCNGFDEFLQCCTDYHSYFSEPRHAESLSNTTFSWDSSFDEFLCACSEQVEPHARTHSSMVPPLIGPIHYTEPMANLSSFTEPATPTAPQPRAYVASRLSPGPPTTIPLLPLACMWGDCHARFGSLTDLVGHVNLEHLRLPAGPDSTSSPQIDPFTGCQNDSSNVSCLWRDCNLYPTSSSIPSSSSGKQPDGMLNILANHLLHDHLGQPFCPSVIPDGEQKPAPATSGPIQPVRASNGPHPITPPLSRQQSPGTHRCQWQSCQQCFDTFEDLTSHITAVHVGGGKARYDCFWEGCNRNGSNGFSSKQKICRHLQSHTGHRPFQCDICQQHFSEAATLQQHMRRHTQEKPYMCDYPGCGKSFAITGALTIHKRTHNGQKPFKCKYCDKAFAESSNLSKHLRTHTGARPYACTEPGCNKSFARPDQLTRHLGVHRKRILLTEEPNDTSS</sequence>
<dbReference type="Pfam" id="PF13894">
    <property type="entry name" value="zf-C2H2_4"/>
    <property type="match status" value="1"/>
</dbReference>
<evidence type="ECO:0000313" key="14">
    <source>
        <dbReference type="Proteomes" id="UP000076154"/>
    </source>
</evidence>
<keyword evidence="4 10" id="KW-0863">Zinc-finger</keyword>
<organism evidence="13 14">
    <name type="scientific">Hypsizygus marmoreus</name>
    <name type="common">White beech mushroom</name>
    <name type="synonym">Agaricus marmoreus</name>
    <dbReference type="NCBI Taxonomy" id="39966"/>
    <lineage>
        <taxon>Eukaryota</taxon>
        <taxon>Fungi</taxon>
        <taxon>Dikarya</taxon>
        <taxon>Basidiomycota</taxon>
        <taxon>Agaricomycotina</taxon>
        <taxon>Agaricomycetes</taxon>
        <taxon>Agaricomycetidae</taxon>
        <taxon>Agaricales</taxon>
        <taxon>Tricholomatineae</taxon>
        <taxon>Lyophyllaceae</taxon>
        <taxon>Hypsizygus</taxon>
    </lineage>
</organism>
<dbReference type="SMART" id="SM00355">
    <property type="entry name" value="ZnF_C2H2"/>
    <property type="match status" value="7"/>
</dbReference>
<dbReference type="InterPro" id="IPR036236">
    <property type="entry name" value="Znf_C2H2_sf"/>
</dbReference>
<feature type="region of interest" description="Disordered" evidence="11">
    <location>
        <begin position="296"/>
        <end position="337"/>
    </location>
</feature>
<keyword evidence="8" id="KW-0804">Transcription</keyword>
<dbReference type="EMBL" id="LUEZ02000046">
    <property type="protein sequence ID" value="RDB23741.1"/>
    <property type="molecule type" value="Genomic_DNA"/>
</dbReference>
<evidence type="ECO:0000256" key="9">
    <source>
        <dbReference type="ARBA" id="ARBA00023242"/>
    </source>
</evidence>
<evidence type="ECO:0000256" key="1">
    <source>
        <dbReference type="ARBA" id="ARBA00004123"/>
    </source>
</evidence>
<dbReference type="SUPFAM" id="SSF57667">
    <property type="entry name" value="beta-beta-alpha zinc fingers"/>
    <property type="match status" value="5"/>
</dbReference>
<reference evidence="13" key="1">
    <citation type="submission" date="2018-04" db="EMBL/GenBank/DDBJ databases">
        <title>Whole genome sequencing of Hypsizygus marmoreus.</title>
        <authorList>
            <person name="Choi I.-G."/>
            <person name="Min B."/>
            <person name="Kim J.-G."/>
            <person name="Kim S."/>
            <person name="Oh Y.-L."/>
            <person name="Kong W.-S."/>
            <person name="Park H."/>
            <person name="Jeong J."/>
            <person name="Song E.-S."/>
        </authorList>
    </citation>
    <scope>NUCLEOTIDE SEQUENCE [LARGE SCALE GENOMIC DNA]</scope>
    <source>
        <strain evidence="13">51987-8</strain>
    </source>
</reference>
<dbReference type="PROSITE" id="PS50157">
    <property type="entry name" value="ZINC_FINGER_C2H2_2"/>
    <property type="match status" value="6"/>
</dbReference>
<dbReference type="FunFam" id="3.30.160.60:FF:000325">
    <property type="entry name" value="ZFP90 zinc finger protein"/>
    <property type="match status" value="1"/>
</dbReference>
<evidence type="ECO:0000256" key="11">
    <source>
        <dbReference type="SAM" id="MobiDB-lite"/>
    </source>
</evidence>
<evidence type="ECO:0000256" key="8">
    <source>
        <dbReference type="ARBA" id="ARBA00023163"/>
    </source>
</evidence>
<dbReference type="AlphaFoldDB" id="A0A369JNC6"/>
<feature type="domain" description="C2H2-type" evidence="12">
    <location>
        <begin position="376"/>
        <end position="404"/>
    </location>
</feature>
<keyword evidence="2" id="KW-0479">Metal-binding</keyword>
<dbReference type="Proteomes" id="UP000076154">
    <property type="component" value="Unassembled WGS sequence"/>
</dbReference>
<feature type="domain" description="C2H2-type" evidence="12">
    <location>
        <begin position="463"/>
        <end position="490"/>
    </location>
</feature>
<comment type="subcellular location">
    <subcellularLocation>
        <location evidence="1">Nucleus</location>
    </subcellularLocation>
</comment>
<dbReference type="FunFam" id="3.30.160.60:FF:000624">
    <property type="entry name" value="zinc finger protein 697"/>
    <property type="match status" value="1"/>
</dbReference>
<dbReference type="FunFam" id="3.30.160.60:FF:000125">
    <property type="entry name" value="Putative zinc finger protein 143"/>
    <property type="match status" value="1"/>
</dbReference>
<comment type="caution">
    <text evidence="13">The sequence shown here is derived from an EMBL/GenBank/DDBJ whole genome shotgun (WGS) entry which is preliminary data.</text>
</comment>
<name>A0A369JNC6_HYPMA</name>
<dbReference type="InterPro" id="IPR013087">
    <property type="entry name" value="Znf_C2H2_type"/>
</dbReference>
<evidence type="ECO:0000256" key="10">
    <source>
        <dbReference type="PROSITE-ProRule" id="PRU00042"/>
    </source>
</evidence>
<evidence type="ECO:0000256" key="7">
    <source>
        <dbReference type="ARBA" id="ARBA00023125"/>
    </source>
</evidence>
<evidence type="ECO:0000256" key="3">
    <source>
        <dbReference type="ARBA" id="ARBA00022737"/>
    </source>
</evidence>
<dbReference type="PROSITE" id="PS00028">
    <property type="entry name" value="ZINC_FINGER_C2H2_1"/>
    <property type="match status" value="6"/>
</dbReference>
<feature type="domain" description="C2H2-type" evidence="12">
    <location>
        <begin position="405"/>
        <end position="432"/>
    </location>
</feature>
<feature type="domain" description="C2H2-type" evidence="12">
    <location>
        <begin position="433"/>
        <end position="462"/>
    </location>
</feature>
<evidence type="ECO:0000313" key="13">
    <source>
        <dbReference type="EMBL" id="RDB23741.1"/>
    </source>
</evidence>
<accession>A0A369JNC6</accession>